<proteinExistence type="predicted"/>
<sequence>MKLKPKKKDDIGQYTLLIMKGICFIEPLHGKTVKKIKIQTRRIITEQPLENESIKPFVQGLFRVYHKIGAIDNLKVTLKPRYNVGDILYLKEPYYILESKTN</sequence>
<reference evidence="1 2" key="1">
    <citation type="submission" date="2019-03" db="EMBL/GenBank/DDBJ databases">
        <title>Diversity of the mouse oral microbiome.</title>
        <authorList>
            <person name="Joseph S."/>
            <person name="Aduse-Opoku J."/>
            <person name="Curtis M."/>
            <person name="Wade W."/>
            <person name="Hashim A."/>
        </authorList>
    </citation>
    <scope>NUCLEOTIDE SEQUENCE [LARGE SCALE GENOMIC DNA]</scope>
    <source>
        <strain evidence="1 2">P11</strain>
    </source>
</reference>
<dbReference type="EMBL" id="SPPK01000007">
    <property type="protein sequence ID" value="TFU86991.1"/>
    <property type="molecule type" value="Genomic_DNA"/>
</dbReference>
<dbReference type="Proteomes" id="UP000298285">
    <property type="component" value="Unassembled WGS sequence"/>
</dbReference>
<dbReference type="AlphaFoldDB" id="A0A4Y9IIJ4"/>
<dbReference type="OrthoDB" id="72471at2"/>
<accession>A0A4Y9IIJ4</accession>
<comment type="caution">
    <text evidence="1">The sequence shown here is derived from an EMBL/GenBank/DDBJ whole genome shotgun (WGS) entry which is preliminary data.</text>
</comment>
<protein>
    <submittedName>
        <fullName evidence="1">Uncharacterized protein</fullName>
    </submittedName>
</protein>
<evidence type="ECO:0000313" key="1">
    <source>
        <dbReference type="EMBL" id="TFU86991.1"/>
    </source>
</evidence>
<name>A0A4Y9IIJ4_9BACT</name>
<gene>
    <name evidence="1" type="ORF">E4T88_16210</name>
</gene>
<evidence type="ECO:0000313" key="2">
    <source>
        <dbReference type="Proteomes" id="UP000298285"/>
    </source>
</evidence>
<dbReference type="RefSeq" id="WP_135107277.1">
    <property type="nucleotide sequence ID" value="NZ_JADGKW010000007.1"/>
</dbReference>
<organism evidence="1 2">
    <name type="scientific">Dysgonomonas mossii</name>
    <dbReference type="NCBI Taxonomy" id="163665"/>
    <lineage>
        <taxon>Bacteria</taxon>
        <taxon>Pseudomonadati</taxon>
        <taxon>Bacteroidota</taxon>
        <taxon>Bacteroidia</taxon>
        <taxon>Bacteroidales</taxon>
        <taxon>Dysgonomonadaceae</taxon>
        <taxon>Dysgonomonas</taxon>
    </lineage>
</organism>